<dbReference type="PROSITE" id="PS50181">
    <property type="entry name" value="FBOX"/>
    <property type="match status" value="1"/>
</dbReference>
<dbReference type="GO" id="GO:0003824">
    <property type="term" value="F:catalytic activity"/>
    <property type="evidence" value="ECO:0007669"/>
    <property type="project" value="InterPro"/>
</dbReference>
<evidence type="ECO:0000259" key="2">
    <source>
        <dbReference type="PROSITE" id="PS50181"/>
    </source>
</evidence>
<dbReference type="AlphaFoldDB" id="A0AAD6NM37"/>
<dbReference type="EMBL" id="JAQGDS010000001">
    <property type="protein sequence ID" value="KAJ6264401.1"/>
    <property type="molecule type" value="Genomic_DNA"/>
</dbReference>
<sequence>MSIISAMEFEMSAVRYMLDDEHPSLPPKEGDPNKYFLGDLGGHNVVLAWLPEKQGKSAAAHVAANLQRSFPSVMWRLFVGIGGGAPSGNHDIRLGDVVVSKPSGQHNGIVQYDLGKQTEDGFTSKGILVPQPSALVLVVDAMISNQRANRTNVNQYLLEFFRKNEGIYYRRSSNEPDHLYQEDCKHNPAHSTCVGCDHSKIQARPPRQSEHPEIHYGLVASGDSVIKNTARKKEIIQQFGDVLCFEMEVAGVATELPCITIRGISDYADSHKNDRWHMYAAATAAATAKELLSHLDIDSKKQSADALANPIPGTLKAPDFKTWAQEIFPSEEIPTSVAANIAPRIEPTQDDETKCHRVGGHQINGTDAARPGTDTEINLDEQTLPSRRRNSLNTNPELIPNQTEHAFEEPLVEIPTLSTTRFQPVPKYESRRSSIFYDPRSLSAGEPASFTLAMPFGSSNVQLAAAEKLQADARAAYRKGNYQLAIDKFTEVDTTRFVTRNVAMDMQPPIMMALLDGRAAAYEKAERPKLALKDAKTMMGYEKANPKGAPYTSTRTRLIIGLVEVQGYLRAGKVLHLMDKPSVAIDIYKLGLKHVAPSDPNVGLLKGILDKAVAKQTTASQAAAVKNRYDPMQVLPLELLEMVLQNLTFRAIVALQRVSRVWHAVISGNARFWTTLDFTGARKPVGKTALKKYISQSKYALTRAVVNRIQGFSDTTLVDMVTMCKELEYLKLMDGFFGSSLTHAVGLARSLRVLVLRCQIPYGTLEGLLGPEMVLEELECWQLGPVRVRSEMKFGNREPCRSLKRLLINFADPDGKDSDRRVALDELVAALPNVEELQLNKIACIGTGVIDMTSLSKLRVFACRHSRFIEKQITYPPSLQVLDLANSSTVLTDMAIAAAVASDDQPDLRPPQAGLRRLNLTKTRVPLALLHLLLPPGDAGALTHLRVGWSRDVGFAQLYDGYFSHNALAALEELSVEGDYEFRDSSLPTLYPLPGIKRVNFSWTSVTSSGVWRFLRSSKSAEAGVLEEMVLNGRERMSEDVKALATTAGVRIVQVPEGSREWQVMQGEDAGPFARV</sequence>
<dbReference type="Pfam" id="PF01048">
    <property type="entry name" value="PNP_UDP_1"/>
    <property type="match status" value="1"/>
</dbReference>
<dbReference type="InterPro" id="IPR001810">
    <property type="entry name" value="F-box_dom"/>
</dbReference>
<dbReference type="Gene3D" id="3.80.10.10">
    <property type="entry name" value="Ribonuclease Inhibitor"/>
    <property type="match status" value="1"/>
</dbReference>
<evidence type="ECO:0000313" key="4">
    <source>
        <dbReference type="Proteomes" id="UP001221413"/>
    </source>
</evidence>
<dbReference type="InterPro" id="IPR053137">
    <property type="entry name" value="NLR-like"/>
</dbReference>
<dbReference type="SUPFAM" id="SSF81383">
    <property type="entry name" value="F-box domain"/>
    <property type="match status" value="1"/>
</dbReference>
<accession>A0AAD6NM37</accession>
<gene>
    <name evidence="3" type="ORF">Dda_0547</name>
</gene>
<reference evidence="3" key="1">
    <citation type="submission" date="2023-01" db="EMBL/GenBank/DDBJ databases">
        <title>The chitinases involved in constricting ring structure development in the nematode-trapping fungus Drechslerella dactyloides.</title>
        <authorList>
            <person name="Wang R."/>
            <person name="Zhang L."/>
            <person name="Tang P."/>
            <person name="Li S."/>
            <person name="Liang L."/>
        </authorList>
    </citation>
    <scope>NUCLEOTIDE SEQUENCE</scope>
    <source>
        <strain evidence="3">YMF1.00031</strain>
    </source>
</reference>
<dbReference type="Pfam" id="PF12937">
    <property type="entry name" value="F-box-like"/>
    <property type="match status" value="1"/>
</dbReference>
<dbReference type="SUPFAM" id="SSF53167">
    <property type="entry name" value="Purine and uridine phosphorylases"/>
    <property type="match status" value="1"/>
</dbReference>
<dbReference type="InterPro" id="IPR036047">
    <property type="entry name" value="F-box-like_dom_sf"/>
</dbReference>
<dbReference type="InterPro" id="IPR011990">
    <property type="entry name" value="TPR-like_helical_dom_sf"/>
</dbReference>
<organism evidence="3 4">
    <name type="scientific">Drechslerella dactyloides</name>
    <name type="common">Nematode-trapping fungus</name>
    <name type="synonym">Arthrobotrys dactyloides</name>
    <dbReference type="NCBI Taxonomy" id="74499"/>
    <lineage>
        <taxon>Eukaryota</taxon>
        <taxon>Fungi</taxon>
        <taxon>Dikarya</taxon>
        <taxon>Ascomycota</taxon>
        <taxon>Pezizomycotina</taxon>
        <taxon>Orbiliomycetes</taxon>
        <taxon>Orbiliales</taxon>
        <taxon>Orbiliaceae</taxon>
        <taxon>Drechslerella</taxon>
    </lineage>
</organism>
<feature type="region of interest" description="Disordered" evidence="1">
    <location>
        <begin position="362"/>
        <end position="395"/>
    </location>
</feature>
<evidence type="ECO:0000256" key="1">
    <source>
        <dbReference type="SAM" id="MobiDB-lite"/>
    </source>
</evidence>
<dbReference type="CDD" id="cd09917">
    <property type="entry name" value="F-box_SF"/>
    <property type="match status" value="1"/>
</dbReference>
<dbReference type="InterPro" id="IPR000845">
    <property type="entry name" value="Nucleoside_phosphorylase_d"/>
</dbReference>
<dbReference type="Gene3D" id="1.20.1280.50">
    <property type="match status" value="1"/>
</dbReference>
<dbReference type="SUPFAM" id="SSF48452">
    <property type="entry name" value="TPR-like"/>
    <property type="match status" value="1"/>
</dbReference>
<feature type="compositionally biased region" description="Polar residues" evidence="1">
    <location>
        <begin position="380"/>
        <end position="395"/>
    </location>
</feature>
<dbReference type="Gene3D" id="1.25.40.10">
    <property type="entry name" value="Tetratricopeptide repeat domain"/>
    <property type="match status" value="1"/>
</dbReference>
<dbReference type="PANTHER" id="PTHR46082:SF11">
    <property type="entry name" value="AAA+ ATPASE DOMAIN-CONTAINING PROTEIN-RELATED"/>
    <property type="match status" value="1"/>
</dbReference>
<comment type="caution">
    <text evidence="3">The sequence shown here is derived from an EMBL/GenBank/DDBJ whole genome shotgun (WGS) entry which is preliminary data.</text>
</comment>
<feature type="domain" description="F-box" evidence="2">
    <location>
        <begin position="629"/>
        <end position="676"/>
    </location>
</feature>
<dbReference type="InterPro" id="IPR035994">
    <property type="entry name" value="Nucleoside_phosphorylase_sf"/>
</dbReference>
<dbReference type="PANTHER" id="PTHR46082">
    <property type="entry name" value="ATP/GTP-BINDING PROTEIN-RELATED"/>
    <property type="match status" value="1"/>
</dbReference>
<keyword evidence="4" id="KW-1185">Reference proteome</keyword>
<dbReference type="SUPFAM" id="SSF52047">
    <property type="entry name" value="RNI-like"/>
    <property type="match status" value="1"/>
</dbReference>
<name>A0AAD6NM37_DREDA</name>
<dbReference type="GO" id="GO:0009116">
    <property type="term" value="P:nucleoside metabolic process"/>
    <property type="evidence" value="ECO:0007669"/>
    <property type="project" value="InterPro"/>
</dbReference>
<proteinExistence type="predicted"/>
<dbReference type="InterPro" id="IPR032675">
    <property type="entry name" value="LRR_dom_sf"/>
</dbReference>
<evidence type="ECO:0000313" key="3">
    <source>
        <dbReference type="EMBL" id="KAJ6264401.1"/>
    </source>
</evidence>
<dbReference type="Proteomes" id="UP001221413">
    <property type="component" value="Unassembled WGS sequence"/>
</dbReference>
<dbReference type="Gene3D" id="3.40.50.1580">
    <property type="entry name" value="Nucleoside phosphorylase domain"/>
    <property type="match status" value="1"/>
</dbReference>
<dbReference type="SMART" id="SM00256">
    <property type="entry name" value="FBOX"/>
    <property type="match status" value="1"/>
</dbReference>
<protein>
    <recommendedName>
        <fullName evidence="2">F-box domain-containing protein</fullName>
    </recommendedName>
</protein>